<reference evidence="2 3" key="1">
    <citation type="submission" date="2021-03" db="EMBL/GenBank/DDBJ databases">
        <title>Genomic Encyclopedia of Type Strains, Phase IV (KMG-IV): sequencing the most valuable type-strain genomes for metagenomic binning, comparative biology and taxonomic classification.</title>
        <authorList>
            <person name="Goeker M."/>
        </authorList>
    </citation>
    <scope>NUCLEOTIDE SEQUENCE [LARGE SCALE GENOMIC DNA]</scope>
    <source>
        <strain evidence="2 3">DSM 27512</strain>
    </source>
</reference>
<protein>
    <submittedName>
        <fullName evidence="2">Uncharacterized protein</fullName>
    </submittedName>
</protein>
<gene>
    <name evidence="2" type="ORF">J2Z35_000862</name>
</gene>
<feature type="transmembrane region" description="Helical" evidence="1">
    <location>
        <begin position="12"/>
        <end position="31"/>
    </location>
</feature>
<sequence>MKNFKRYRFRKANYIIVFIATFLFYLINIFGSIDFKTILALLVSATITAGILGTLTNLIWKKRD</sequence>
<evidence type="ECO:0000313" key="2">
    <source>
        <dbReference type="EMBL" id="MBP2027068.1"/>
    </source>
</evidence>
<keyword evidence="3" id="KW-1185">Reference proteome</keyword>
<proteinExistence type="predicted"/>
<comment type="caution">
    <text evidence="2">The sequence shown here is derived from an EMBL/GenBank/DDBJ whole genome shotgun (WGS) entry which is preliminary data.</text>
</comment>
<accession>A0ABS4KH37</accession>
<dbReference type="EMBL" id="JAGGLI010000007">
    <property type="protein sequence ID" value="MBP2027068.1"/>
    <property type="molecule type" value="Genomic_DNA"/>
</dbReference>
<keyword evidence="1" id="KW-0812">Transmembrane</keyword>
<evidence type="ECO:0000313" key="3">
    <source>
        <dbReference type="Proteomes" id="UP001314903"/>
    </source>
</evidence>
<keyword evidence="1" id="KW-1133">Transmembrane helix</keyword>
<name>A0ABS4KH37_9FIRM</name>
<keyword evidence="1" id="KW-0472">Membrane</keyword>
<organism evidence="2 3">
    <name type="scientific">Acetoanaerobium pronyense</name>
    <dbReference type="NCBI Taxonomy" id="1482736"/>
    <lineage>
        <taxon>Bacteria</taxon>
        <taxon>Bacillati</taxon>
        <taxon>Bacillota</taxon>
        <taxon>Clostridia</taxon>
        <taxon>Peptostreptococcales</taxon>
        <taxon>Filifactoraceae</taxon>
        <taxon>Acetoanaerobium</taxon>
    </lineage>
</organism>
<evidence type="ECO:0000256" key="1">
    <source>
        <dbReference type="SAM" id="Phobius"/>
    </source>
</evidence>
<dbReference type="RefSeq" id="WP_209659752.1">
    <property type="nucleotide sequence ID" value="NZ_JAGGLI010000007.1"/>
</dbReference>
<feature type="transmembrane region" description="Helical" evidence="1">
    <location>
        <begin position="37"/>
        <end position="60"/>
    </location>
</feature>
<dbReference type="Proteomes" id="UP001314903">
    <property type="component" value="Unassembled WGS sequence"/>
</dbReference>